<sequence length="225" mass="25462">MPTQHQIRMTKDGSPTLFHTHYNQTYHSVNGALSESQHVFIRTGLAEAARRKSQIVLFEVGFGTGLNALLAYSFAIANNLHIQYLCLEPFPVPHNQLLAFSRQLQLPADLQQVFLRLHAAKNIPVSLGDRFTFTCYEKSLQNYHDRPGTDIVFYDAFSPAVQPEMWTEQALQCVSDMMNDDALLVTYCAKGAVKRILRQLNFVVESLPGANGKREMIRATKKQHP</sequence>
<evidence type="ECO:0000313" key="2">
    <source>
        <dbReference type="EMBL" id="MCU7695246.1"/>
    </source>
</evidence>
<dbReference type="Pfam" id="PF05430">
    <property type="entry name" value="Methyltransf_30"/>
    <property type="match status" value="1"/>
</dbReference>
<dbReference type="Proteomes" id="UP001209317">
    <property type="component" value="Unassembled WGS sequence"/>
</dbReference>
<accession>A0AAE3LNN6</accession>
<gene>
    <name evidence="2" type="primary">mnmD</name>
    <name evidence="2" type="ORF">OD355_12020</name>
</gene>
<dbReference type="NCBIfam" id="NF033855">
    <property type="entry name" value="tRNA_MNMC2"/>
    <property type="match status" value="1"/>
</dbReference>
<evidence type="ECO:0000313" key="3">
    <source>
        <dbReference type="Proteomes" id="UP001209317"/>
    </source>
</evidence>
<comment type="caution">
    <text evidence="2">The sequence shown here is derived from an EMBL/GenBank/DDBJ whole genome shotgun (WGS) entry which is preliminary data.</text>
</comment>
<protein>
    <submittedName>
        <fullName evidence="2">tRNA (5-methylaminomethyl-2-thiouridine)(34)-methyltransferase MnmD</fullName>
    </submittedName>
</protein>
<dbReference type="RefSeq" id="WP_263038733.1">
    <property type="nucleotide sequence ID" value="NZ_JAOTPL010000021.1"/>
</dbReference>
<dbReference type="PANTHER" id="PTHR39963">
    <property type="entry name" value="SLL0983 PROTEIN"/>
    <property type="match status" value="1"/>
</dbReference>
<dbReference type="InterPro" id="IPR008471">
    <property type="entry name" value="MnmC-like_methylTransf"/>
</dbReference>
<dbReference type="GO" id="GO:0004808">
    <property type="term" value="F:tRNA (5-methylaminomethyl-2-thiouridylate)(34)-methyltransferase activity"/>
    <property type="evidence" value="ECO:0007669"/>
    <property type="project" value="InterPro"/>
</dbReference>
<reference evidence="2" key="1">
    <citation type="submission" date="2022-10" db="EMBL/GenBank/DDBJ databases">
        <authorList>
            <person name="Kim H.S."/>
            <person name="Kim J.-S."/>
            <person name="Suh M.K."/>
            <person name="Eom M.K."/>
            <person name="Lee J.-S."/>
        </authorList>
    </citation>
    <scope>NUCLEOTIDE SEQUENCE</scope>
    <source>
        <strain evidence="2">LIP-5</strain>
    </source>
</reference>
<keyword evidence="3" id="KW-1185">Reference proteome</keyword>
<dbReference type="EMBL" id="JAOTPL010000021">
    <property type="protein sequence ID" value="MCU7695246.1"/>
    <property type="molecule type" value="Genomic_DNA"/>
</dbReference>
<feature type="domain" description="MnmC-like methyltransferase" evidence="1">
    <location>
        <begin position="147"/>
        <end position="222"/>
    </location>
</feature>
<dbReference type="InterPro" id="IPR047785">
    <property type="entry name" value="tRNA_MNMC2"/>
</dbReference>
<name>A0AAE3LNN6_9BACT</name>
<dbReference type="Gene3D" id="3.40.50.150">
    <property type="entry name" value="Vaccinia Virus protein VP39"/>
    <property type="match status" value="1"/>
</dbReference>
<dbReference type="PANTHER" id="PTHR39963:SF1">
    <property type="entry name" value="MNMC-LIKE METHYLTRANSFERASE DOMAIN-CONTAINING PROTEIN"/>
    <property type="match status" value="1"/>
</dbReference>
<proteinExistence type="predicted"/>
<organism evidence="2 3">
    <name type="scientific">Haoranjiania flava</name>
    <dbReference type="NCBI Taxonomy" id="1856322"/>
    <lineage>
        <taxon>Bacteria</taxon>
        <taxon>Pseudomonadati</taxon>
        <taxon>Bacteroidota</taxon>
        <taxon>Chitinophagia</taxon>
        <taxon>Chitinophagales</taxon>
        <taxon>Chitinophagaceae</taxon>
        <taxon>Haoranjiania</taxon>
    </lineage>
</organism>
<dbReference type="GO" id="GO:0016645">
    <property type="term" value="F:oxidoreductase activity, acting on the CH-NH group of donors"/>
    <property type="evidence" value="ECO:0007669"/>
    <property type="project" value="InterPro"/>
</dbReference>
<dbReference type="AlphaFoldDB" id="A0AAE3LNN6"/>
<evidence type="ECO:0000259" key="1">
    <source>
        <dbReference type="Pfam" id="PF05430"/>
    </source>
</evidence>
<dbReference type="InterPro" id="IPR029063">
    <property type="entry name" value="SAM-dependent_MTases_sf"/>
</dbReference>